<evidence type="ECO:0000313" key="1">
    <source>
        <dbReference type="EMBL" id="KAF2679204.1"/>
    </source>
</evidence>
<dbReference type="AlphaFoldDB" id="A0A6G1ILT1"/>
<evidence type="ECO:0000313" key="2">
    <source>
        <dbReference type="Proteomes" id="UP000799291"/>
    </source>
</evidence>
<keyword evidence="2" id="KW-1185">Reference proteome</keyword>
<protein>
    <submittedName>
        <fullName evidence="1">Uncharacterized protein</fullName>
    </submittedName>
</protein>
<dbReference type="Proteomes" id="UP000799291">
    <property type="component" value="Unassembled WGS sequence"/>
</dbReference>
<reference evidence="1" key="1">
    <citation type="journal article" date="2020" name="Stud. Mycol.">
        <title>101 Dothideomycetes genomes: a test case for predicting lifestyles and emergence of pathogens.</title>
        <authorList>
            <person name="Haridas S."/>
            <person name="Albert R."/>
            <person name="Binder M."/>
            <person name="Bloem J."/>
            <person name="Labutti K."/>
            <person name="Salamov A."/>
            <person name="Andreopoulos B."/>
            <person name="Baker S."/>
            <person name="Barry K."/>
            <person name="Bills G."/>
            <person name="Bluhm B."/>
            <person name="Cannon C."/>
            <person name="Castanera R."/>
            <person name="Culley D."/>
            <person name="Daum C."/>
            <person name="Ezra D."/>
            <person name="Gonzalez J."/>
            <person name="Henrissat B."/>
            <person name="Kuo A."/>
            <person name="Liang C."/>
            <person name="Lipzen A."/>
            <person name="Lutzoni F."/>
            <person name="Magnuson J."/>
            <person name="Mondo S."/>
            <person name="Nolan M."/>
            <person name="Ohm R."/>
            <person name="Pangilinan J."/>
            <person name="Park H.-J."/>
            <person name="Ramirez L."/>
            <person name="Alfaro M."/>
            <person name="Sun H."/>
            <person name="Tritt A."/>
            <person name="Yoshinaga Y."/>
            <person name="Zwiers L.-H."/>
            <person name="Turgeon B."/>
            <person name="Goodwin S."/>
            <person name="Spatafora J."/>
            <person name="Crous P."/>
            <person name="Grigoriev I."/>
        </authorList>
    </citation>
    <scope>NUCLEOTIDE SEQUENCE</scope>
    <source>
        <strain evidence="1">CBS 122367</strain>
    </source>
</reference>
<proteinExistence type="predicted"/>
<dbReference type="EMBL" id="MU005605">
    <property type="protein sequence ID" value="KAF2679204.1"/>
    <property type="molecule type" value="Genomic_DNA"/>
</dbReference>
<organism evidence="1 2">
    <name type="scientific">Lentithecium fluviatile CBS 122367</name>
    <dbReference type="NCBI Taxonomy" id="1168545"/>
    <lineage>
        <taxon>Eukaryota</taxon>
        <taxon>Fungi</taxon>
        <taxon>Dikarya</taxon>
        <taxon>Ascomycota</taxon>
        <taxon>Pezizomycotina</taxon>
        <taxon>Dothideomycetes</taxon>
        <taxon>Pleosporomycetidae</taxon>
        <taxon>Pleosporales</taxon>
        <taxon>Massarineae</taxon>
        <taxon>Lentitheciaceae</taxon>
        <taxon>Lentithecium</taxon>
    </lineage>
</organism>
<sequence length="120" mass="13641">MAIEISMATWRLWTVSCQPRSPRRQASSATLMRLLRSLLACGEAKRSRGQRHIARTVDAFRPARVQRASLSLTSWATSASVAIDHLELYYYTAFHGTFHRCAASRPSLFRSFTVQLRPQT</sequence>
<accession>A0A6G1ILT1</accession>
<gene>
    <name evidence="1" type="ORF">K458DRAFT_119016</name>
</gene>
<name>A0A6G1ILT1_9PLEO</name>